<dbReference type="Proteomes" id="UP000054164">
    <property type="component" value="Unassembled WGS sequence"/>
</dbReference>
<accession>A0A060N360</accession>
<gene>
    <name evidence="1" type="ORF">CBO05P1_157</name>
</gene>
<organism evidence="1">
    <name type="scientific">Clostridium botulinum B str. Osaka05</name>
    <dbReference type="NCBI Taxonomy" id="1407017"/>
    <lineage>
        <taxon>Bacteria</taxon>
        <taxon>Bacillati</taxon>
        <taxon>Bacillota</taxon>
        <taxon>Clostridia</taxon>
        <taxon>Eubacteriales</taxon>
        <taxon>Clostridiaceae</taxon>
        <taxon>Clostridium</taxon>
    </lineage>
</organism>
<dbReference type="AlphaFoldDB" id="A0A060N360"/>
<dbReference type="RefSeq" id="WP_030031951.1">
    <property type="nucleotide sequence ID" value="NZ_BA000058.1"/>
</dbReference>
<dbReference type="HOGENOM" id="CLU_2583466_0_0_9"/>
<reference evidence="1" key="1">
    <citation type="submission" date="2013-10" db="EMBL/GenBank/DDBJ databases">
        <title>Draft genome sequence of Clostridium botulinum type B strain Osaka05.</title>
        <authorList>
            <person name="Sakaguchi Y."/>
            <person name="Hosomi K."/>
            <person name="Uchiyama J."/>
            <person name="Ogura Y."/>
            <person name="Sakaguchi M."/>
            <person name="Kohda T."/>
            <person name="Mukamoto M."/>
            <person name="Misawa N."/>
            <person name="Matsuzaki S."/>
            <person name="Hayashi T."/>
            <person name="Kozaki S."/>
        </authorList>
    </citation>
    <scope>NUCLEOTIDE SEQUENCE</scope>
    <source>
        <strain evidence="1">Osaka05</strain>
    </source>
</reference>
<evidence type="ECO:0000313" key="1">
    <source>
        <dbReference type="EMBL" id="BAO04876.1"/>
    </source>
</evidence>
<proteinExistence type="predicted"/>
<protein>
    <submittedName>
        <fullName evidence="1">Uncharacterized protein</fullName>
    </submittedName>
</protein>
<name>A0A060N360_CLOBO</name>
<sequence>MANLKTKNDFKKSTNLIILETKNKIIDALSNAQLPLAVHQMIINEIKDSIDKATIKQIEKDRIEYEDYLNSLNQKKDGEK</sequence>
<dbReference type="EMBL" id="BA000058">
    <property type="protein sequence ID" value="BAO04876.1"/>
    <property type="molecule type" value="Genomic_DNA"/>
</dbReference>